<keyword evidence="5" id="KW-0342">GTP-binding</keyword>
<gene>
    <name evidence="7" type="ORF">FRX31_019151</name>
</gene>
<dbReference type="Gene3D" id="3.30.230.10">
    <property type="match status" value="1"/>
</dbReference>
<evidence type="ECO:0000259" key="6">
    <source>
        <dbReference type="Pfam" id="PF14492"/>
    </source>
</evidence>
<comment type="caution">
    <text evidence="7">The sequence shown here is derived from an EMBL/GenBank/DDBJ whole genome shotgun (WGS) entry which is preliminary data.</text>
</comment>
<dbReference type="GO" id="GO:0003924">
    <property type="term" value="F:GTPase activity"/>
    <property type="evidence" value="ECO:0007669"/>
    <property type="project" value="TreeGrafter"/>
</dbReference>
<sequence>MTFSVSPVLRVSVESAVASDLPKLVEGLKHLAKTDPMVVCTVEESGQHVISTTGFSHLEICLTAITNFLDRADYWSSEPLVSIRETLLERSSRTVTITSQNKHKKLCMQARPLEDSLAQAIDEGSIGPRDDLKVRSEILSEGTRSWLVSSGHIKKVPCVRGICFELSDASAHSDSIQRGSDQIIPTARRAFCAAQLTAKPWLMEPIYLAEIQAPEQALGRVYRTEL</sequence>
<dbReference type="GO" id="GO:0005525">
    <property type="term" value="F:GTP binding"/>
    <property type="evidence" value="ECO:0007669"/>
    <property type="project" value="UniProtKB-KW"/>
</dbReference>
<dbReference type="InterPro" id="IPR035647">
    <property type="entry name" value="EFG_III/V"/>
</dbReference>
<dbReference type="Gene3D" id="3.30.70.870">
    <property type="entry name" value="Elongation Factor G (Translational Gtpase), domain 3"/>
    <property type="match status" value="1"/>
</dbReference>
<dbReference type="SUPFAM" id="SSF54980">
    <property type="entry name" value="EF-G C-terminal domain-like"/>
    <property type="match status" value="1"/>
</dbReference>
<dbReference type="FunFam" id="3.30.70.870:FF:000002">
    <property type="entry name" value="Translation elongation factor 2"/>
    <property type="match status" value="1"/>
</dbReference>
<dbReference type="SUPFAM" id="SSF54211">
    <property type="entry name" value="Ribosomal protein S5 domain 2-like"/>
    <property type="match status" value="1"/>
</dbReference>
<dbReference type="InterPro" id="IPR020568">
    <property type="entry name" value="Ribosomal_Su5_D2-typ_SF"/>
</dbReference>
<evidence type="ECO:0000256" key="5">
    <source>
        <dbReference type="ARBA" id="ARBA00023134"/>
    </source>
</evidence>
<protein>
    <submittedName>
        <fullName evidence="7">Elongation factor</fullName>
    </submittedName>
</protein>
<dbReference type="InterPro" id="IPR014721">
    <property type="entry name" value="Ribsml_uS5_D2-typ_fold_subgr"/>
</dbReference>
<reference evidence="7 8" key="1">
    <citation type="submission" date="2020-06" db="EMBL/GenBank/DDBJ databases">
        <title>Transcriptomic and genomic resources for Thalictrum thalictroides and T. hernandezii: Facilitating candidate gene discovery in an emerging model plant lineage.</title>
        <authorList>
            <person name="Arias T."/>
            <person name="Riano-Pachon D.M."/>
            <person name="Di Stilio V.S."/>
        </authorList>
    </citation>
    <scope>NUCLEOTIDE SEQUENCE [LARGE SCALE GENOMIC DNA]</scope>
    <source>
        <strain evidence="8">cv. WT478/WT964</strain>
        <tissue evidence="7">Leaves</tissue>
    </source>
</reference>
<dbReference type="GO" id="GO:0005829">
    <property type="term" value="C:cytosol"/>
    <property type="evidence" value="ECO:0007669"/>
    <property type="project" value="TreeGrafter"/>
</dbReference>
<dbReference type="AlphaFoldDB" id="A0A7J6W427"/>
<dbReference type="GO" id="GO:0003746">
    <property type="term" value="F:translation elongation factor activity"/>
    <property type="evidence" value="ECO:0007669"/>
    <property type="project" value="UniProtKB-KW"/>
</dbReference>
<evidence type="ECO:0000256" key="4">
    <source>
        <dbReference type="ARBA" id="ARBA00022917"/>
    </source>
</evidence>
<proteinExistence type="predicted"/>
<dbReference type="InterPro" id="IPR041095">
    <property type="entry name" value="EFG_II"/>
</dbReference>
<feature type="domain" description="Elongation Factor G" evidence="6">
    <location>
        <begin position="7"/>
        <end position="65"/>
    </location>
</feature>
<evidence type="ECO:0000313" key="8">
    <source>
        <dbReference type="Proteomes" id="UP000554482"/>
    </source>
</evidence>
<keyword evidence="1" id="KW-0963">Cytoplasm</keyword>
<accession>A0A7J6W427</accession>
<keyword evidence="4" id="KW-0648">Protein biosynthesis</keyword>
<keyword evidence="8" id="KW-1185">Reference proteome</keyword>
<dbReference type="EMBL" id="JABWDY010023001">
    <property type="protein sequence ID" value="KAF5191260.1"/>
    <property type="molecule type" value="Genomic_DNA"/>
</dbReference>
<dbReference type="PANTHER" id="PTHR42908">
    <property type="entry name" value="TRANSLATION ELONGATION FACTOR-RELATED"/>
    <property type="match status" value="1"/>
</dbReference>
<keyword evidence="2" id="KW-0547">Nucleotide-binding</keyword>
<name>A0A7J6W427_THATH</name>
<evidence type="ECO:0000313" key="7">
    <source>
        <dbReference type="EMBL" id="KAF5191260.1"/>
    </source>
</evidence>
<keyword evidence="3 7" id="KW-0251">Elongation factor</keyword>
<evidence type="ECO:0000256" key="1">
    <source>
        <dbReference type="ARBA" id="ARBA00022490"/>
    </source>
</evidence>
<organism evidence="7 8">
    <name type="scientific">Thalictrum thalictroides</name>
    <name type="common">Rue-anemone</name>
    <name type="synonym">Anemone thalictroides</name>
    <dbReference type="NCBI Taxonomy" id="46969"/>
    <lineage>
        <taxon>Eukaryota</taxon>
        <taxon>Viridiplantae</taxon>
        <taxon>Streptophyta</taxon>
        <taxon>Embryophyta</taxon>
        <taxon>Tracheophyta</taxon>
        <taxon>Spermatophyta</taxon>
        <taxon>Magnoliopsida</taxon>
        <taxon>Ranunculales</taxon>
        <taxon>Ranunculaceae</taxon>
        <taxon>Thalictroideae</taxon>
        <taxon>Thalictrum</taxon>
    </lineage>
</organism>
<evidence type="ECO:0000256" key="2">
    <source>
        <dbReference type="ARBA" id="ARBA00022741"/>
    </source>
</evidence>
<dbReference type="Pfam" id="PF14492">
    <property type="entry name" value="EFG_III"/>
    <property type="match status" value="1"/>
</dbReference>
<dbReference type="CDD" id="cd01681">
    <property type="entry name" value="aeEF2_snRNP_like_IV"/>
    <property type="match status" value="1"/>
</dbReference>
<dbReference type="Proteomes" id="UP000554482">
    <property type="component" value="Unassembled WGS sequence"/>
</dbReference>
<dbReference type="GO" id="GO:0043022">
    <property type="term" value="F:ribosome binding"/>
    <property type="evidence" value="ECO:0007669"/>
    <property type="project" value="TreeGrafter"/>
</dbReference>
<dbReference type="GO" id="GO:1990904">
    <property type="term" value="C:ribonucleoprotein complex"/>
    <property type="evidence" value="ECO:0007669"/>
    <property type="project" value="TreeGrafter"/>
</dbReference>
<evidence type="ECO:0000256" key="3">
    <source>
        <dbReference type="ARBA" id="ARBA00022768"/>
    </source>
</evidence>
<dbReference type="OrthoDB" id="1926706at2759"/>
<dbReference type="PANTHER" id="PTHR42908:SF10">
    <property type="entry name" value="EUKARYOTIC TRANSLATION ELONGATION FACTOR 2"/>
    <property type="match status" value="1"/>
</dbReference>